<dbReference type="PANTHER" id="PTHR30071">
    <property type="entry name" value="HEME EXPORTER PROTEIN C"/>
    <property type="match status" value="1"/>
</dbReference>
<organism evidence="9">
    <name type="scientific">marine metagenome</name>
    <dbReference type="NCBI Taxonomy" id="408172"/>
    <lineage>
        <taxon>unclassified sequences</taxon>
        <taxon>metagenomes</taxon>
        <taxon>ecological metagenomes</taxon>
    </lineage>
</organism>
<evidence type="ECO:0000259" key="7">
    <source>
        <dbReference type="Pfam" id="PF01578"/>
    </source>
</evidence>
<keyword evidence="2 6" id="KW-0812">Transmembrane</keyword>
<evidence type="ECO:0000313" key="9">
    <source>
        <dbReference type="EMBL" id="SUZ88853.1"/>
    </source>
</evidence>
<feature type="transmembrane region" description="Helical" evidence="6">
    <location>
        <begin position="716"/>
        <end position="735"/>
    </location>
</feature>
<accession>A0A381RI98</accession>
<feature type="transmembrane region" description="Helical" evidence="6">
    <location>
        <begin position="887"/>
        <end position="906"/>
    </location>
</feature>
<feature type="transmembrane region" description="Helical" evidence="6">
    <location>
        <begin position="804"/>
        <end position="822"/>
    </location>
</feature>
<sequence length="1016" mass="116371">MGIGTFVESYYNTTTAKILIYNAWWFELMIVFFIISFTLNIKRYNLFRLKKWPVLLLHISWILIILGAGVTRYIGFEGVMPIRENATSNTFLSEKTYLTVYVDGEIDGQPIRKSLEDDLLISEKTKNYFNWNYDFNDQDFSIEYINFLENAKEDLVQDLNGEDYLKIVEASNGSRHDHYLKSGQVTSIHNILFALNNDTKGAININYIDGELFINSPFEGNYMRMADQMQGDLIIDSNQPLILRSLYNAAGLQFVFPENIINGKFEIVKSDDEVTQQDGLFVKIASNGESQIVGLLGGKGIVNQPKKVKVGNLDFSLKYGSLEKPLPFKIKLNDFIAEKYPGTEKSYSSFMSKVTVIDDSNFDYDIYMNHILNHRGYKFFQASFDPDEKGTVLSVNHDYFGTLITYIGYFLLYIGLLGIMFFGSTRFRSLAINLEKVKIKKDALIILMILFPTAFYAQNDHQHTQTLLNQTDSLIINKPVSLEHAADFGSLVIQDAGGRMKPLNTFASELLRKVSKSDTYKELSADQVLISITKNPILWYNVPIIYLKRGNDSIRKIAGKNKKEKYASFVDFFDEDGNYKISSQLEESYKASLPNQFQKDFIELDRRINLLFSAFEGKVLRIFPIPNHSNNKWVSFSDIQPNDFNGVDSLYVKNVLPLYFGALENDIETGNYDNSTKLLESIKGFQTKYGSGVLPSEDKIKAEIIYNKYDVFKNLFSWYMYVGTLMFAFLIFQIFNEKKYIKFLIKVSKYTIVGLFILHTLGLLARAYISGHAPWSDAYESMIYVAWATVGMGLAFSRKSNLTIAATSFVASMILMIAHWNWMDPEIANLVPVLDSYWLMIHVSVIVASYGPFTLGMILGIVSLVLMLITNEKNKEKIKLNLEELTIINELSLTVGLIMLTIGNFLGGQWANESWGRYWGWDPKETWALISIMIYAFVLHMRIIPGLKGKWMFNLMSVIAFASIMMTYFGVNFYLTGLHSYASGDKVITPDFVYYSVAFVFLLGFFSYYKYNKFFK</sequence>
<feature type="transmembrane region" description="Helical" evidence="6">
    <location>
        <begin position="992"/>
        <end position="1011"/>
    </location>
</feature>
<keyword evidence="5 6" id="KW-0472">Membrane</keyword>
<evidence type="ECO:0000256" key="3">
    <source>
        <dbReference type="ARBA" id="ARBA00022748"/>
    </source>
</evidence>
<feature type="transmembrane region" description="Helical" evidence="6">
    <location>
        <begin position="926"/>
        <end position="944"/>
    </location>
</feature>
<feature type="transmembrane region" description="Helical" evidence="6">
    <location>
        <begin position="747"/>
        <end position="769"/>
    </location>
</feature>
<reference evidence="9" key="1">
    <citation type="submission" date="2018-05" db="EMBL/GenBank/DDBJ databases">
        <authorList>
            <person name="Lanie J.A."/>
            <person name="Ng W.-L."/>
            <person name="Kazmierczak K.M."/>
            <person name="Andrzejewski T.M."/>
            <person name="Davidsen T.M."/>
            <person name="Wayne K.J."/>
            <person name="Tettelin H."/>
            <person name="Glass J.I."/>
            <person name="Rusch D."/>
            <person name="Podicherti R."/>
            <person name="Tsui H.-C.T."/>
            <person name="Winkler M.E."/>
        </authorList>
    </citation>
    <scope>NUCLEOTIDE SEQUENCE</scope>
</reference>
<dbReference type="Pfam" id="PF01578">
    <property type="entry name" value="Cytochrom_C_asm"/>
    <property type="match status" value="1"/>
</dbReference>
<dbReference type="AlphaFoldDB" id="A0A381RI98"/>
<evidence type="ECO:0000259" key="8">
    <source>
        <dbReference type="Pfam" id="PF05140"/>
    </source>
</evidence>
<evidence type="ECO:0000256" key="1">
    <source>
        <dbReference type="ARBA" id="ARBA00004141"/>
    </source>
</evidence>
<name>A0A381RI98_9ZZZZ</name>
<feature type="transmembrane region" description="Helical" evidence="6">
    <location>
        <begin position="399"/>
        <end position="422"/>
    </location>
</feature>
<keyword evidence="3" id="KW-0201">Cytochrome c-type biogenesis</keyword>
<evidence type="ECO:0008006" key="10">
    <source>
        <dbReference type="Google" id="ProtNLM"/>
    </source>
</evidence>
<gene>
    <name evidence="9" type="ORF">METZ01_LOCUS41707</name>
</gene>
<evidence type="ECO:0000256" key="5">
    <source>
        <dbReference type="ARBA" id="ARBA00023136"/>
    </source>
</evidence>
<dbReference type="GO" id="GO:0020037">
    <property type="term" value="F:heme binding"/>
    <property type="evidence" value="ECO:0007669"/>
    <property type="project" value="InterPro"/>
</dbReference>
<feature type="transmembrane region" description="Helical" evidence="6">
    <location>
        <begin position="53"/>
        <end position="75"/>
    </location>
</feature>
<dbReference type="InterPro" id="IPR002541">
    <property type="entry name" value="Cyt_c_assembly"/>
</dbReference>
<feature type="transmembrane region" description="Helical" evidence="6">
    <location>
        <begin position="837"/>
        <end position="866"/>
    </location>
</feature>
<dbReference type="Pfam" id="PF05140">
    <property type="entry name" value="ResB"/>
    <property type="match status" value="1"/>
</dbReference>
<dbReference type="EMBL" id="UINC01001791">
    <property type="protein sequence ID" value="SUZ88853.1"/>
    <property type="molecule type" value="Genomic_DNA"/>
</dbReference>
<feature type="transmembrane region" description="Helical" evidence="6">
    <location>
        <begin position="951"/>
        <end position="972"/>
    </location>
</feature>
<protein>
    <recommendedName>
        <fullName evidence="10">Cytochrome c assembly protein domain-containing protein</fullName>
    </recommendedName>
</protein>
<dbReference type="GO" id="GO:0005886">
    <property type="term" value="C:plasma membrane"/>
    <property type="evidence" value="ECO:0007669"/>
    <property type="project" value="TreeGrafter"/>
</dbReference>
<dbReference type="PANTHER" id="PTHR30071:SF1">
    <property type="entry name" value="CYTOCHROME B_B6 PROTEIN-RELATED"/>
    <property type="match status" value="1"/>
</dbReference>
<feature type="domain" description="Cytochrome c assembly protein" evidence="7">
    <location>
        <begin position="775"/>
        <end position="979"/>
    </location>
</feature>
<dbReference type="GO" id="GO:0017004">
    <property type="term" value="P:cytochrome complex assembly"/>
    <property type="evidence" value="ECO:0007669"/>
    <property type="project" value="UniProtKB-KW"/>
</dbReference>
<evidence type="ECO:0000256" key="4">
    <source>
        <dbReference type="ARBA" id="ARBA00022989"/>
    </source>
</evidence>
<evidence type="ECO:0000256" key="6">
    <source>
        <dbReference type="SAM" id="Phobius"/>
    </source>
</evidence>
<proteinExistence type="predicted"/>
<dbReference type="InterPro" id="IPR007816">
    <property type="entry name" value="ResB-like_domain"/>
</dbReference>
<feature type="domain" description="ResB-like" evidence="8">
    <location>
        <begin position="309"/>
        <end position="392"/>
    </location>
</feature>
<feature type="transmembrane region" description="Helical" evidence="6">
    <location>
        <begin position="781"/>
        <end position="797"/>
    </location>
</feature>
<evidence type="ECO:0000256" key="2">
    <source>
        <dbReference type="ARBA" id="ARBA00022692"/>
    </source>
</evidence>
<feature type="transmembrane region" description="Helical" evidence="6">
    <location>
        <begin position="20"/>
        <end position="41"/>
    </location>
</feature>
<keyword evidence="4 6" id="KW-1133">Transmembrane helix</keyword>
<comment type="subcellular location">
    <subcellularLocation>
        <location evidence="1">Membrane</location>
        <topology evidence="1">Multi-pass membrane protein</topology>
    </subcellularLocation>
</comment>
<dbReference type="InterPro" id="IPR045062">
    <property type="entry name" value="Cyt_c_biogenesis_CcsA/CcmC"/>
</dbReference>